<dbReference type="GO" id="GO:0005730">
    <property type="term" value="C:nucleolus"/>
    <property type="evidence" value="ECO:0007669"/>
    <property type="project" value="TreeGrafter"/>
</dbReference>
<dbReference type="Proteomes" id="UP000664169">
    <property type="component" value="Unassembled WGS sequence"/>
</dbReference>
<evidence type="ECO:0000256" key="5">
    <source>
        <dbReference type="ARBA" id="ARBA00023242"/>
    </source>
</evidence>
<dbReference type="InterPro" id="IPR050080">
    <property type="entry name" value="RNase_PH"/>
</dbReference>
<dbReference type="EMBL" id="CAJPDQ010000010">
    <property type="protein sequence ID" value="CAF9915931.1"/>
    <property type="molecule type" value="Genomic_DNA"/>
</dbReference>
<dbReference type="PANTHER" id="PTHR11953">
    <property type="entry name" value="EXOSOME COMPLEX COMPONENT"/>
    <property type="match status" value="1"/>
</dbReference>
<dbReference type="GO" id="GO:0000177">
    <property type="term" value="C:cytoplasmic exosome (RNase complex)"/>
    <property type="evidence" value="ECO:0007669"/>
    <property type="project" value="TreeGrafter"/>
</dbReference>
<dbReference type="Gene3D" id="3.30.230.70">
    <property type="entry name" value="GHMP Kinase, N-terminal domain"/>
    <property type="match status" value="1"/>
</dbReference>
<evidence type="ECO:0000256" key="3">
    <source>
        <dbReference type="ARBA" id="ARBA00022552"/>
    </source>
</evidence>
<evidence type="ECO:0000313" key="7">
    <source>
        <dbReference type="EMBL" id="CAF9915931.1"/>
    </source>
</evidence>
<evidence type="ECO:0000313" key="8">
    <source>
        <dbReference type="Proteomes" id="UP000664169"/>
    </source>
</evidence>
<dbReference type="SUPFAM" id="SSF55666">
    <property type="entry name" value="Ribonuclease PH domain 2-like"/>
    <property type="match status" value="1"/>
</dbReference>
<keyword evidence="5" id="KW-0539">Nucleus</keyword>
<keyword evidence="8" id="KW-1185">Reference proteome</keyword>
<dbReference type="GO" id="GO:0003723">
    <property type="term" value="F:RNA binding"/>
    <property type="evidence" value="ECO:0007669"/>
    <property type="project" value="TreeGrafter"/>
</dbReference>
<gene>
    <name evidence="7" type="ORF">GOMPHAMPRED_000900</name>
</gene>
<dbReference type="Pfam" id="PF01138">
    <property type="entry name" value="RNase_PH"/>
    <property type="match status" value="1"/>
</dbReference>
<dbReference type="InterPro" id="IPR036345">
    <property type="entry name" value="ExoRNase_PH_dom2_sf"/>
</dbReference>
<organism evidence="7 8">
    <name type="scientific">Gomphillus americanus</name>
    <dbReference type="NCBI Taxonomy" id="1940652"/>
    <lineage>
        <taxon>Eukaryota</taxon>
        <taxon>Fungi</taxon>
        <taxon>Dikarya</taxon>
        <taxon>Ascomycota</taxon>
        <taxon>Pezizomycotina</taxon>
        <taxon>Lecanoromycetes</taxon>
        <taxon>OSLEUM clade</taxon>
        <taxon>Ostropomycetidae</taxon>
        <taxon>Ostropales</taxon>
        <taxon>Graphidaceae</taxon>
        <taxon>Gomphilloideae</taxon>
        <taxon>Gomphillus</taxon>
    </lineage>
</organism>
<sequence length="243" mass="26319">MAHSVELDVLPDADGSCRFSMGAISVLASINGPLEVQRRDELPEEATIDVAVRPSAGLAGIRERFFEGLIHKTLKQVIKTKQFPRTLIQITLQITASPDIDAIAGRPHQAASLLYLLPSLLNAAMLALLCSSIALSNTFASTVIILMPNGEIISAPSIQQIQTAKSIHVLAYTLPGDLILVESEGSFDIHSWEGCLITGKDQCLGNLSDNSNPASAKALHTQFRELIEARTMHSESWRQNIDV</sequence>
<keyword evidence="4" id="KW-0271">Exosome</keyword>
<dbReference type="PANTHER" id="PTHR11953:SF1">
    <property type="entry name" value="EXOSOME COMPLEX COMPONENT RRP46"/>
    <property type="match status" value="1"/>
</dbReference>
<name>A0A8H3F0E4_9LECA</name>
<dbReference type="OrthoDB" id="27298at2759"/>
<proteinExistence type="inferred from homology"/>
<dbReference type="GO" id="GO:0034475">
    <property type="term" value="P:U4 snRNA 3'-end processing"/>
    <property type="evidence" value="ECO:0007669"/>
    <property type="project" value="TreeGrafter"/>
</dbReference>
<keyword evidence="3" id="KW-0698">rRNA processing</keyword>
<evidence type="ECO:0000259" key="6">
    <source>
        <dbReference type="Pfam" id="PF01138"/>
    </source>
</evidence>
<dbReference type="AlphaFoldDB" id="A0A8H3F0E4"/>
<comment type="caution">
    <text evidence="7">The sequence shown here is derived from an EMBL/GenBank/DDBJ whole genome shotgun (WGS) entry which is preliminary data.</text>
</comment>
<dbReference type="GO" id="GO:0071051">
    <property type="term" value="P:poly(A)-dependent snoRNA 3'-end processing"/>
    <property type="evidence" value="ECO:0007669"/>
    <property type="project" value="TreeGrafter"/>
</dbReference>
<dbReference type="InterPro" id="IPR020568">
    <property type="entry name" value="Ribosomal_Su5_D2-typ_SF"/>
</dbReference>
<dbReference type="GO" id="GO:0000176">
    <property type="term" value="C:nuclear exosome (RNase complex)"/>
    <property type="evidence" value="ECO:0007669"/>
    <property type="project" value="TreeGrafter"/>
</dbReference>
<evidence type="ECO:0000256" key="4">
    <source>
        <dbReference type="ARBA" id="ARBA00022835"/>
    </source>
</evidence>
<dbReference type="SUPFAM" id="SSF54211">
    <property type="entry name" value="Ribosomal protein S5 domain 2-like"/>
    <property type="match status" value="1"/>
</dbReference>
<comment type="similarity">
    <text evidence="2">Belongs to the RNase PH family.</text>
</comment>
<dbReference type="GO" id="GO:0006364">
    <property type="term" value="P:rRNA processing"/>
    <property type="evidence" value="ECO:0007669"/>
    <property type="project" value="UniProtKB-KW"/>
</dbReference>
<evidence type="ECO:0000256" key="2">
    <source>
        <dbReference type="ARBA" id="ARBA00006678"/>
    </source>
</evidence>
<dbReference type="GO" id="GO:0016075">
    <property type="term" value="P:rRNA catabolic process"/>
    <property type="evidence" value="ECO:0007669"/>
    <property type="project" value="TreeGrafter"/>
</dbReference>
<dbReference type="InterPro" id="IPR001247">
    <property type="entry name" value="ExoRNase_PH_dom1"/>
</dbReference>
<accession>A0A8H3F0E4</accession>
<dbReference type="GO" id="GO:0071028">
    <property type="term" value="P:nuclear mRNA surveillance"/>
    <property type="evidence" value="ECO:0007669"/>
    <property type="project" value="TreeGrafter"/>
</dbReference>
<comment type="subcellular location">
    <subcellularLocation>
        <location evidence="1">Nucleus</location>
    </subcellularLocation>
</comment>
<reference evidence="7" key="1">
    <citation type="submission" date="2021-03" db="EMBL/GenBank/DDBJ databases">
        <authorList>
            <person name="Tagirdzhanova G."/>
        </authorList>
    </citation>
    <scope>NUCLEOTIDE SEQUENCE</scope>
</reference>
<dbReference type="InterPro" id="IPR027408">
    <property type="entry name" value="PNPase/RNase_PH_dom_sf"/>
</dbReference>
<feature type="domain" description="Exoribonuclease phosphorolytic" evidence="6">
    <location>
        <begin position="4"/>
        <end position="133"/>
    </location>
</feature>
<evidence type="ECO:0000256" key="1">
    <source>
        <dbReference type="ARBA" id="ARBA00004123"/>
    </source>
</evidence>
<protein>
    <recommendedName>
        <fullName evidence="6">Exoribonuclease phosphorolytic domain-containing protein</fullName>
    </recommendedName>
</protein>